<dbReference type="RefSeq" id="WP_126325140.1">
    <property type="nucleotide sequence ID" value="NZ_LR134173.1"/>
</dbReference>
<accession>A0ABY6T528</accession>
<evidence type="ECO:0000313" key="2">
    <source>
        <dbReference type="Proteomes" id="UP000277577"/>
    </source>
</evidence>
<evidence type="ECO:0000313" key="1">
    <source>
        <dbReference type="EMBL" id="VEB35655.1"/>
    </source>
</evidence>
<dbReference type="EMBL" id="LR134173">
    <property type="protein sequence ID" value="VEB35655.1"/>
    <property type="molecule type" value="Genomic_DNA"/>
</dbReference>
<sequence length="61" mass="6917">MTITNQQVKLLMKKLKKHNQEVSAAKSGMSANTARKYIKSGQLPSEMSKPHTWKTRVDAFL</sequence>
<protein>
    <submittedName>
        <fullName evidence="1">Uncharacterized protein</fullName>
    </submittedName>
</protein>
<name>A0ABY6T528_9GAMM</name>
<dbReference type="Proteomes" id="UP000277577">
    <property type="component" value="Chromosome"/>
</dbReference>
<keyword evidence="2" id="KW-1185">Reference proteome</keyword>
<gene>
    <name evidence="1" type="ORF">NCTC11976_01468</name>
</gene>
<reference evidence="1 2" key="1">
    <citation type="submission" date="2018-12" db="EMBL/GenBank/DDBJ databases">
        <authorList>
            <consortium name="Pathogen Informatics"/>
        </authorList>
    </citation>
    <scope>NUCLEOTIDE SEQUENCE [LARGE SCALE GENOMIC DNA]</scope>
    <source>
        <strain evidence="1 2">NCTC11976</strain>
    </source>
</reference>
<proteinExistence type="predicted"/>
<organism evidence="1 2">
    <name type="scientific">Legionella cherrii</name>
    <dbReference type="NCBI Taxonomy" id="28084"/>
    <lineage>
        <taxon>Bacteria</taxon>
        <taxon>Pseudomonadati</taxon>
        <taxon>Pseudomonadota</taxon>
        <taxon>Gammaproteobacteria</taxon>
        <taxon>Legionellales</taxon>
        <taxon>Legionellaceae</taxon>
        <taxon>Legionella</taxon>
    </lineage>
</organism>